<evidence type="ECO:0000256" key="6">
    <source>
        <dbReference type="ARBA" id="ARBA00022737"/>
    </source>
</evidence>
<dbReference type="InterPro" id="IPR023406">
    <property type="entry name" value="Topo_IA_AS"/>
</dbReference>
<keyword evidence="7 16" id="KW-0863">Zinc-finger</keyword>
<dbReference type="PROSITE" id="PS51999">
    <property type="entry name" value="ZF_GRF"/>
    <property type="match status" value="2"/>
</dbReference>
<dbReference type="GO" id="GO:0006310">
    <property type="term" value="P:DNA recombination"/>
    <property type="evidence" value="ECO:0007669"/>
    <property type="project" value="TreeGrafter"/>
</dbReference>
<dbReference type="FunFam" id="1.10.460.10:FF:000020">
    <property type="entry name" value="DNA topoisomerase 3-alpha"/>
    <property type="match status" value="1"/>
</dbReference>
<dbReference type="GO" id="GO:0003677">
    <property type="term" value="F:DNA binding"/>
    <property type="evidence" value="ECO:0007669"/>
    <property type="project" value="UniProtKB-KW"/>
</dbReference>
<evidence type="ECO:0000256" key="1">
    <source>
        <dbReference type="ARBA" id="ARBA00000213"/>
    </source>
</evidence>
<dbReference type="InterPro" id="IPR003602">
    <property type="entry name" value="Topo_IA_DNA-bd_dom"/>
</dbReference>
<keyword evidence="5" id="KW-0479">Metal-binding</keyword>
<dbReference type="InterPro" id="IPR006171">
    <property type="entry name" value="TOPRIM_dom"/>
</dbReference>
<dbReference type="GO" id="GO:0003917">
    <property type="term" value="F:DNA topoisomerase type I (single strand cut, ATP-independent) activity"/>
    <property type="evidence" value="ECO:0007669"/>
    <property type="project" value="UniProtKB-EC"/>
</dbReference>
<dbReference type="GO" id="GO:0008270">
    <property type="term" value="F:zinc ion binding"/>
    <property type="evidence" value="ECO:0007669"/>
    <property type="project" value="UniProtKB-KW"/>
</dbReference>
<dbReference type="SMART" id="SM00493">
    <property type="entry name" value="TOPRIM"/>
    <property type="match status" value="1"/>
</dbReference>
<keyword evidence="8" id="KW-0862">Zinc</keyword>
<evidence type="ECO:0000256" key="15">
    <source>
        <dbReference type="ARBA" id="ARBA00064039"/>
    </source>
</evidence>
<dbReference type="InterPro" id="IPR013498">
    <property type="entry name" value="Topo_IA_Znf"/>
</dbReference>
<keyword evidence="9" id="KW-0460">Magnesium</keyword>
<feature type="region of interest" description="Disordered" evidence="18">
    <location>
        <begin position="464"/>
        <end position="487"/>
    </location>
</feature>
<dbReference type="Pfam" id="PF06839">
    <property type="entry name" value="Zn_ribbon_GRF"/>
    <property type="match status" value="2"/>
</dbReference>
<dbReference type="InterPro" id="IPR013826">
    <property type="entry name" value="Topo_IA_cen_sub3"/>
</dbReference>
<name>A0AAD8E863_DIPPU</name>
<evidence type="ECO:0000256" key="3">
    <source>
        <dbReference type="ARBA" id="ARBA00004305"/>
    </source>
</evidence>
<evidence type="ECO:0000256" key="9">
    <source>
        <dbReference type="ARBA" id="ARBA00022842"/>
    </source>
</evidence>
<dbReference type="InterPro" id="IPR013824">
    <property type="entry name" value="Topo_IA_cen_sub1"/>
</dbReference>
<dbReference type="GO" id="GO:0005654">
    <property type="term" value="C:nucleoplasm"/>
    <property type="evidence" value="ECO:0007669"/>
    <property type="project" value="UniProtKB-ARBA"/>
</dbReference>
<evidence type="ECO:0000256" key="14">
    <source>
        <dbReference type="ARBA" id="ARBA00056363"/>
    </source>
</evidence>
<dbReference type="SMART" id="SM00436">
    <property type="entry name" value="TOP1Bc"/>
    <property type="match status" value="1"/>
</dbReference>
<dbReference type="Gene3D" id="1.10.460.10">
    <property type="entry name" value="Topoisomerase I, domain 2"/>
    <property type="match status" value="1"/>
</dbReference>
<evidence type="ECO:0000256" key="10">
    <source>
        <dbReference type="ARBA" id="ARBA00023029"/>
    </source>
</evidence>
<dbReference type="FunFam" id="3.40.50.140:FF:000003">
    <property type="entry name" value="DNA topoisomerase"/>
    <property type="match status" value="1"/>
</dbReference>
<keyword evidence="11 17" id="KW-0238">DNA-binding</keyword>
<evidence type="ECO:0000256" key="4">
    <source>
        <dbReference type="ARBA" id="ARBA00009446"/>
    </source>
</evidence>
<dbReference type="FunFam" id="2.70.20.10:FF:000004">
    <property type="entry name" value="DNA topoisomerase"/>
    <property type="match status" value="1"/>
</dbReference>
<comment type="function">
    <text evidence="17">Introduces a single-strand break via transesterification at a target site in duplex DNA. Releases the supercoiling and torsional tension of DNA introduced during the DNA replication and transcription by transiently cleaving and rejoining one strand of the DNA duplex. The scissile phosphodiester is attacked by the catalytic tyrosine of the enzyme, resulting in the formation of a DNA-(5'-phosphotyrosyl)-enzyme intermediate and the expulsion of a 3'-OH DNA strand.</text>
</comment>
<dbReference type="PANTHER" id="PTHR11390:SF21">
    <property type="entry name" value="DNA TOPOISOMERASE 3-ALPHA"/>
    <property type="match status" value="1"/>
</dbReference>
<keyword evidence="23" id="KW-1185">Reference proteome</keyword>
<dbReference type="SUPFAM" id="SSF56712">
    <property type="entry name" value="Prokaryotic type I DNA topoisomerase"/>
    <property type="match status" value="1"/>
</dbReference>
<evidence type="ECO:0000256" key="2">
    <source>
        <dbReference type="ARBA" id="ARBA00001946"/>
    </source>
</evidence>
<dbReference type="GO" id="GO:0031422">
    <property type="term" value="C:RecQ family helicase-topoisomerase III complex"/>
    <property type="evidence" value="ECO:0007669"/>
    <property type="project" value="TreeGrafter"/>
</dbReference>
<comment type="subcellular location">
    <subcellularLocation>
        <location evidence="3">Mitochondrion matrix</location>
    </subcellularLocation>
</comment>
<dbReference type="InterPro" id="IPR023405">
    <property type="entry name" value="Topo_IA_core_domain"/>
</dbReference>
<feature type="domain" description="Toprim" evidence="19">
    <location>
        <begin position="114"/>
        <end position="258"/>
    </location>
</feature>
<evidence type="ECO:0000256" key="5">
    <source>
        <dbReference type="ARBA" id="ARBA00022723"/>
    </source>
</evidence>
<dbReference type="EMBL" id="JASPKZ010008348">
    <property type="protein sequence ID" value="KAJ9580304.1"/>
    <property type="molecule type" value="Genomic_DNA"/>
</dbReference>
<dbReference type="PANTHER" id="PTHR11390">
    <property type="entry name" value="PROKARYOTIC DNA TOPOISOMERASE"/>
    <property type="match status" value="1"/>
</dbReference>
<evidence type="ECO:0000256" key="13">
    <source>
        <dbReference type="ARBA" id="ARBA00023235"/>
    </source>
</evidence>
<dbReference type="PROSITE" id="PS52039">
    <property type="entry name" value="TOPO_IA_2"/>
    <property type="match status" value="1"/>
</dbReference>
<feature type="domain" description="Topo IA-type catalytic" evidence="21">
    <location>
        <begin position="276"/>
        <end position="680"/>
    </location>
</feature>
<evidence type="ECO:0000256" key="18">
    <source>
        <dbReference type="SAM" id="MobiDB-lite"/>
    </source>
</evidence>
<dbReference type="AlphaFoldDB" id="A0AAD8E863"/>
<evidence type="ECO:0000256" key="11">
    <source>
        <dbReference type="ARBA" id="ARBA00023125"/>
    </source>
</evidence>
<proteinExistence type="inferred from homology"/>
<comment type="cofactor">
    <cofactor evidence="2">
        <name>Mg(2+)</name>
        <dbReference type="ChEBI" id="CHEBI:18420"/>
    </cofactor>
</comment>
<dbReference type="InterPro" id="IPR034144">
    <property type="entry name" value="TOPRIM_TopoIII"/>
</dbReference>
<dbReference type="CDD" id="cd03362">
    <property type="entry name" value="TOPRIM_TopoIA_TopoIII"/>
    <property type="match status" value="1"/>
</dbReference>
<evidence type="ECO:0000313" key="22">
    <source>
        <dbReference type="EMBL" id="KAJ9580304.1"/>
    </source>
</evidence>
<accession>A0AAD8E863</accession>
<feature type="region of interest" description="Disordered" evidence="18">
    <location>
        <begin position="820"/>
        <end position="881"/>
    </location>
</feature>
<comment type="catalytic activity">
    <reaction evidence="1 17">
        <text>ATP-independent breakage of single-stranded DNA, followed by passage and rejoining.</text>
        <dbReference type="EC" id="5.6.2.1"/>
    </reaction>
</comment>
<evidence type="ECO:0000259" key="20">
    <source>
        <dbReference type="PROSITE" id="PS51999"/>
    </source>
</evidence>
<comment type="caution">
    <text evidence="22">The sequence shown here is derived from an EMBL/GenBank/DDBJ whole genome shotgun (WGS) entry which is preliminary data.</text>
</comment>
<keyword evidence="6" id="KW-0677">Repeat</keyword>
<dbReference type="InterPro" id="IPR010666">
    <property type="entry name" value="Znf_GRF"/>
</dbReference>
<dbReference type="InterPro" id="IPR013497">
    <property type="entry name" value="Topo_IA_cen"/>
</dbReference>
<protein>
    <recommendedName>
        <fullName evidence="17">DNA topoisomerase</fullName>
        <ecNumber evidence="17">5.6.2.1</ecNumber>
    </recommendedName>
</protein>
<dbReference type="Pfam" id="PF01396">
    <property type="entry name" value="Zn_ribbon_Top1"/>
    <property type="match status" value="1"/>
</dbReference>
<evidence type="ECO:0000256" key="12">
    <source>
        <dbReference type="ARBA" id="ARBA00023128"/>
    </source>
</evidence>
<dbReference type="CDD" id="cd00186">
    <property type="entry name" value="TOP1Ac"/>
    <property type="match status" value="1"/>
</dbReference>
<dbReference type="GO" id="GO:0006281">
    <property type="term" value="P:DNA repair"/>
    <property type="evidence" value="ECO:0007669"/>
    <property type="project" value="TreeGrafter"/>
</dbReference>
<gene>
    <name evidence="22" type="ORF">L9F63_004020</name>
</gene>
<reference evidence="22" key="1">
    <citation type="journal article" date="2023" name="IScience">
        <title>Live-bearing cockroach genome reveals convergent evolutionary mechanisms linked to viviparity in insects and beyond.</title>
        <authorList>
            <person name="Fouks B."/>
            <person name="Harrison M.C."/>
            <person name="Mikhailova A.A."/>
            <person name="Marchal E."/>
            <person name="English S."/>
            <person name="Carruthers M."/>
            <person name="Jennings E.C."/>
            <person name="Chiamaka E.L."/>
            <person name="Frigard R.A."/>
            <person name="Pippel M."/>
            <person name="Attardo G.M."/>
            <person name="Benoit J.B."/>
            <person name="Bornberg-Bauer E."/>
            <person name="Tobe S.S."/>
        </authorList>
    </citation>
    <scope>NUCLEOTIDE SEQUENCE</scope>
    <source>
        <strain evidence="22">Stay&amp;Tobe</strain>
    </source>
</reference>
<comment type="function">
    <text evidence="14">Releases the supercoiling and torsional tension of DNA introduced during the DNA replication and transcription by transiently cleaving and rejoining one strand of the DNA duplex. Introduces a single-strand break via transesterification at a target site in duplex DNA. The scissile phosphodiester is attacked by the catalytic tyrosine of the enzyme, resulting in the formation of a DNA-(5'-phosphotyrosyl)-enzyme intermediate and the expulsion of a 3'-OH DNA strand. The free DNA strand than undergoes passage around the unbroken strand thus removing DNA supercoils. Finally, in the religation step, the DNA 3'-OH attacks the covalent intermediate to expel the active-site tyrosine and restore the DNA phosphodiester backbone. Weakly relaxes negative supercoils and displays a distinct preference for binding single-stranded DNA.</text>
</comment>
<keyword evidence="12" id="KW-0496">Mitochondrion</keyword>
<dbReference type="SMART" id="SM00437">
    <property type="entry name" value="TOP1Ac"/>
    <property type="match status" value="1"/>
</dbReference>
<keyword evidence="13 17" id="KW-0413">Isomerase</keyword>
<dbReference type="FunFam" id="1.10.290.10:FF:000001">
    <property type="entry name" value="DNA topoisomerase"/>
    <property type="match status" value="1"/>
</dbReference>
<organism evidence="22 23">
    <name type="scientific">Diploptera punctata</name>
    <name type="common">Pacific beetle cockroach</name>
    <dbReference type="NCBI Taxonomy" id="6984"/>
    <lineage>
        <taxon>Eukaryota</taxon>
        <taxon>Metazoa</taxon>
        <taxon>Ecdysozoa</taxon>
        <taxon>Arthropoda</taxon>
        <taxon>Hexapoda</taxon>
        <taxon>Insecta</taxon>
        <taxon>Pterygota</taxon>
        <taxon>Neoptera</taxon>
        <taxon>Polyneoptera</taxon>
        <taxon>Dictyoptera</taxon>
        <taxon>Blattodea</taxon>
        <taxon>Blaberoidea</taxon>
        <taxon>Blaberidae</taxon>
        <taxon>Diplopterinae</taxon>
        <taxon>Diploptera</taxon>
    </lineage>
</organism>
<sequence>MFPIIVQEKYCNISYDVFLLQKFLAEEELTFESMKKILTEPAEKAKEVEEERRLRLNEKFRTANFQELIEFTHRNNDGLQNKLNEIFSKLSSGLSDGVRPPATPTPNSGLAGMKILNVAEKNDVAKNLAGYLSGGSARRRDGYSKYNKIYEFECNVFNQRCQMIMTSVSGHLLGLEFVGTYRNWRGCNPISLFDAPVTKVCPPDYQPIKRTLEKEVRPCGSLIIWTDCDREGENIGFEIIQVCLAVKQNLRVYRAKFSEITAQSVYRAIQTLGEPNRNISNAVDVRQELDLRIGAAFTRFQTLRLQQVFPQHLSESLISYGSCQFPTLGFVVERFNAIRNFIPEQFWKIKVLHTIGDLTVEFRWKRVHLFDQLYCDILFNKCVEEPLARVESVKSKPKSKWRPLPLDTVEMEKLGSRKLKMNAKEMMRIAEKLYTQGLISYPRTETNIFPKELNLNNLVQLQDGANPRQGRKSDEAHPPIHPTKYSNSLQGNEQRVYEFVVRHFLACCSKDAEGLETIVDIDIAGEKFIANGLMIIARNYLDVYPYEKWNAKEIHIYENGQTFQPTKIEMTDGETRPPQLLTEADLIALMEKHGIGTDATHAEHIEKIKSRMYVGLQDGAHFIPGNLGMGLVEGYDNMGFPMSKPNLRAELEADLKRICEGTKDPKVVLDEQLAKYKEVFRIALQQAAKIDQALAQYLEETAQEPTQVQAAELPSDVPVLKCASCGLDMVLRNKRDGSGKYIGCMGFPNCRNAIWLPSVVEEVELSGESCPHCGPNVQKLKFKFRRGSLVPFYPDQYTGCVAGCDSHFLECLDIRLNPTRPPAGNTNIRASNSSVDSGFGSNSSRSSTSSSTRGRGRGGRQHKTNENRHMPAETSLPHMSNISNISETRLDNTNWNPSNNLRNDGRSSHDDAIVCNCNVDAVLLTVRKEGPNTGRQFYKCSKPQGEGCNYFMWADNQGNTSTARQNGGDAGGGRPHTTDNFQQPSWSMQAVDGDEVVCQCNIPAKRLVVKEGPNKGRHFYVCPKAQSEQCRFFKWAEDGDNGGGGDWGGGVVVVVVVEEETDPGVHLLEGEATGLLQTRELQHQVLQSLRRKGNAVYAGKKVTPKQTVQ</sequence>
<dbReference type="PROSITE" id="PS00396">
    <property type="entry name" value="TOPO_IA_1"/>
    <property type="match status" value="1"/>
</dbReference>
<evidence type="ECO:0000256" key="8">
    <source>
        <dbReference type="ARBA" id="ARBA00022833"/>
    </source>
</evidence>
<dbReference type="Gene3D" id="3.30.65.10">
    <property type="entry name" value="Bacterial Topoisomerase I, domain 1"/>
    <property type="match status" value="1"/>
</dbReference>
<feature type="compositionally biased region" description="Low complexity" evidence="18">
    <location>
        <begin position="831"/>
        <end position="853"/>
    </location>
</feature>
<dbReference type="Gene3D" id="2.70.20.10">
    <property type="entry name" value="Topoisomerase I, domain 3"/>
    <property type="match status" value="1"/>
</dbReference>
<evidence type="ECO:0000313" key="23">
    <source>
        <dbReference type="Proteomes" id="UP001233999"/>
    </source>
</evidence>
<keyword evidence="10 17" id="KW-0799">Topoisomerase</keyword>
<dbReference type="Pfam" id="PF01131">
    <property type="entry name" value="Topoisom_bac"/>
    <property type="match status" value="1"/>
</dbReference>
<reference evidence="22" key="2">
    <citation type="submission" date="2023-05" db="EMBL/GenBank/DDBJ databases">
        <authorList>
            <person name="Fouks B."/>
        </authorList>
    </citation>
    <scope>NUCLEOTIDE SEQUENCE</scope>
    <source>
        <strain evidence="22">Stay&amp;Tobe</strain>
        <tissue evidence="22">Testes</tissue>
    </source>
</reference>
<feature type="region of interest" description="Disordered" evidence="18">
    <location>
        <begin position="959"/>
        <end position="983"/>
    </location>
</feature>
<dbReference type="EC" id="5.6.2.1" evidence="17"/>
<evidence type="ECO:0000256" key="17">
    <source>
        <dbReference type="RuleBase" id="RU362092"/>
    </source>
</evidence>
<dbReference type="InterPro" id="IPR013825">
    <property type="entry name" value="Topo_IA_cen_sub2"/>
</dbReference>
<evidence type="ECO:0000259" key="19">
    <source>
        <dbReference type="PROSITE" id="PS50880"/>
    </source>
</evidence>
<feature type="domain" description="GRF-type" evidence="20">
    <location>
        <begin position="998"/>
        <end position="1039"/>
    </location>
</feature>
<dbReference type="InterPro" id="IPR000380">
    <property type="entry name" value="Topo_IA"/>
</dbReference>
<dbReference type="GO" id="GO:0005759">
    <property type="term" value="C:mitochondrial matrix"/>
    <property type="evidence" value="ECO:0007669"/>
    <property type="project" value="UniProtKB-SubCell"/>
</dbReference>
<dbReference type="Gene3D" id="3.40.50.140">
    <property type="match status" value="1"/>
</dbReference>
<evidence type="ECO:0000259" key="21">
    <source>
        <dbReference type="PROSITE" id="PS52039"/>
    </source>
</evidence>
<comment type="similarity">
    <text evidence="4 17">Belongs to the type IA topoisomerase family.</text>
</comment>
<dbReference type="Pfam" id="PF01751">
    <property type="entry name" value="Toprim"/>
    <property type="match status" value="1"/>
</dbReference>
<feature type="domain" description="GRF-type" evidence="20">
    <location>
        <begin position="915"/>
        <end position="957"/>
    </location>
</feature>
<evidence type="ECO:0000256" key="16">
    <source>
        <dbReference type="PROSITE-ProRule" id="PRU01343"/>
    </source>
</evidence>
<dbReference type="Proteomes" id="UP001233999">
    <property type="component" value="Unassembled WGS sequence"/>
</dbReference>
<dbReference type="InterPro" id="IPR003601">
    <property type="entry name" value="Topo_IA_2"/>
</dbReference>
<dbReference type="GO" id="GO:0006265">
    <property type="term" value="P:DNA topological change"/>
    <property type="evidence" value="ECO:0007669"/>
    <property type="project" value="InterPro"/>
</dbReference>
<dbReference type="PRINTS" id="PR00417">
    <property type="entry name" value="PRTPISMRASEI"/>
</dbReference>
<comment type="subunit">
    <text evidence="15">Binds ssDNA. Interacts (via N-terminal region) with BLM; the interaction is direct. Directly interacts with RMI1. Component of the RMI complex, containing at least TOP3A, RMI1 and RMI2. The RMI complex interacts with BLM.</text>
</comment>
<dbReference type="PROSITE" id="PS50880">
    <property type="entry name" value="TOPRIM"/>
    <property type="match status" value="1"/>
</dbReference>
<evidence type="ECO:0000256" key="7">
    <source>
        <dbReference type="ARBA" id="ARBA00022771"/>
    </source>
</evidence>
<dbReference type="Gene3D" id="1.10.290.10">
    <property type="entry name" value="Topoisomerase I, domain 4"/>
    <property type="match status" value="1"/>
</dbReference>